<keyword evidence="1" id="KW-1133">Transmembrane helix</keyword>
<dbReference type="EMBL" id="CM009756">
    <property type="protein sequence ID" value="PUZ44067.1"/>
    <property type="molecule type" value="Genomic_DNA"/>
</dbReference>
<feature type="transmembrane region" description="Helical" evidence="1">
    <location>
        <begin position="12"/>
        <end position="32"/>
    </location>
</feature>
<gene>
    <name evidence="2" type="ORF">GQ55_8G059700</name>
</gene>
<evidence type="ECO:0000256" key="1">
    <source>
        <dbReference type="SAM" id="Phobius"/>
    </source>
</evidence>
<dbReference type="PROSITE" id="PS51257">
    <property type="entry name" value="PROKAR_LIPOPROTEIN"/>
    <property type="match status" value="1"/>
</dbReference>
<dbReference type="Gramene" id="PUZ44067">
    <property type="protein sequence ID" value="PUZ44067"/>
    <property type="gene ID" value="GQ55_8G059700"/>
</dbReference>
<evidence type="ECO:0000313" key="2">
    <source>
        <dbReference type="EMBL" id="PUZ44067.1"/>
    </source>
</evidence>
<dbReference type="AlphaFoldDB" id="A0A2T7CL45"/>
<organism evidence="2 3">
    <name type="scientific">Panicum hallii var. hallii</name>
    <dbReference type="NCBI Taxonomy" id="1504633"/>
    <lineage>
        <taxon>Eukaryota</taxon>
        <taxon>Viridiplantae</taxon>
        <taxon>Streptophyta</taxon>
        <taxon>Embryophyta</taxon>
        <taxon>Tracheophyta</taxon>
        <taxon>Spermatophyta</taxon>
        <taxon>Magnoliopsida</taxon>
        <taxon>Liliopsida</taxon>
        <taxon>Poales</taxon>
        <taxon>Poaceae</taxon>
        <taxon>PACMAD clade</taxon>
        <taxon>Panicoideae</taxon>
        <taxon>Panicodae</taxon>
        <taxon>Paniceae</taxon>
        <taxon>Panicinae</taxon>
        <taxon>Panicum</taxon>
        <taxon>Panicum sect. Panicum</taxon>
    </lineage>
</organism>
<sequence length="112" mass="12503">MATGKSNTTRILYLIAAVSMVILVIMSSAFSVSCAEKDLWECHRLRFDCDEIKCATKCQVLYGGKSLYNKCGHYQVCCCRLRSNLTSLTPPTGPVATLTTSWRMQNLNKSRV</sequence>
<reference evidence="2 3" key="1">
    <citation type="submission" date="2018-04" db="EMBL/GenBank/DDBJ databases">
        <title>WGS assembly of Panicum hallii var. hallii HAL2.</title>
        <authorList>
            <person name="Lovell J."/>
            <person name="Jenkins J."/>
            <person name="Lowry D."/>
            <person name="Mamidi S."/>
            <person name="Sreedasyam A."/>
            <person name="Weng X."/>
            <person name="Barry K."/>
            <person name="Bonette J."/>
            <person name="Campitelli B."/>
            <person name="Daum C."/>
            <person name="Gordon S."/>
            <person name="Gould B."/>
            <person name="Lipzen A."/>
            <person name="MacQueen A."/>
            <person name="Palacio-Mejia J."/>
            <person name="Plott C."/>
            <person name="Shakirov E."/>
            <person name="Shu S."/>
            <person name="Yoshinaga Y."/>
            <person name="Zane M."/>
            <person name="Rokhsar D."/>
            <person name="Grimwood J."/>
            <person name="Schmutz J."/>
            <person name="Juenger T."/>
        </authorList>
    </citation>
    <scope>NUCLEOTIDE SEQUENCE [LARGE SCALE GENOMIC DNA]</scope>
    <source>
        <strain evidence="3">cv. HAL2</strain>
    </source>
</reference>
<proteinExistence type="predicted"/>
<protein>
    <submittedName>
        <fullName evidence="2">Uncharacterized protein</fullName>
    </submittedName>
</protein>
<evidence type="ECO:0000313" key="3">
    <source>
        <dbReference type="Proteomes" id="UP000244336"/>
    </source>
</evidence>
<keyword evidence="1" id="KW-0812">Transmembrane</keyword>
<keyword evidence="3" id="KW-1185">Reference proteome</keyword>
<name>A0A2T7CL45_9POAL</name>
<keyword evidence="1" id="KW-0472">Membrane</keyword>
<dbReference type="Proteomes" id="UP000244336">
    <property type="component" value="Chromosome 8"/>
</dbReference>
<accession>A0A2T7CL45</accession>